<keyword evidence="3" id="KW-1185">Reference proteome</keyword>
<dbReference type="Proteomes" id="UP000194141">
    <property type="component" value="Unassembled WGS sequence"/>
</dbReference>
<sequence>MKVMLATKGSALDSEIDDRFARAGYFLIYDDETQHLDVIDNSKQLSHGAGPQAVQIAIDNACCCLLSAIPGENAIKAIKSAGIEVYEAVGLSASQALEKLKTNQLKKL</sequence>
<evidence type="ECO:0000313" key="3">
    <source>
        <dbReference type="Proteomes" id="UP000194141"/>
    </source>
</evidence>
<dbReference type="SUPFAM" id="SSF53146">
    <property type="entry name" value="Nitrogenase accessory factor-like"/>
    <property type="match status" value="1"/>
</dbReference>
<protein>
    <submittedName>
        <fullName evidence="2">Glycine-rich cell wall structural protein</fullName>
    </submittedName>
</protein>
<dbReference type="EMBL" id="MDSU01000011">
    <property type="protein sequence ID" value="OSS42660.1"/>
    <property type="molecule type" value="Genomic_DNA"/>
</dbReference>
<dbReference type="InterPro" id="IPR036105">
    <property type="entry name" value="DiNase_FeMo-co_biosyn_sf"/>
</dbReference>
<dbReference type="RefSeq" id="WP_086033289.1">
    <property type="nucleotide sequence ID" value="NZ_MDSU01000011.1"/>
</dbReference>
<proteinExistence type="predicted"/>
<reference evidence="2 3" key="1">
    <citation type="journal article" date="2017" name="Front. Microbiol.">
        <title>Genome Sequence of Desulfurella amilsii Strain TR1 and Comparative Genomics of Desulfurellaceae Family.</title>
        <authorList>
            <person name="Florentino A.P."/>
            <person name="Stams A.J."/>
            <person name="Sanchez-Andrea I."/>
        </authorList>
    </citation>
    <scope>NUCLEOTIDE SEQUENCE [LARGE SCALE GENOMIC DNA]</scope>
    <source>
        <strain evidence="2 3">TR1</strain>
    </source>
</reference>
<evidence type="ECO:0000313" key="2">
    <source>
        <dbReference type="EMBL" id="OSS42660.1"/>
    </source>
</evidence>
<dbReference type="STRING" id="1562698.DESAMIL20_544"/>
<dbReference type="OrthoDB" id="9807451at2"/>
<dbReference type="PANTHER" id="PTHR42983:SF1">
    <property type="entry name" value="IRON-MOLYBDENUM PROTEIN"/>
    <property type="match status" value="1"/>
</dbReference>
<name>A0A1X4XYQ0_9BACT</name>
<dbReference type="Pfam" id="PF02579">
    <property type="entry name" value="Nitro_FeMo-Co"/>
    <property type="match status" value="1"/>
</dbReference>
<organism evidence="2 3">
    <name type="scientific">Desulfurella amilsii</name>
    <dbReference type="NCBI Taxonomy" id="1562698"/>
    <lineage>
        <taxon>Bacteria</taxon>
        <taxon>Pseudomonadati</taxon>
        <taxon>Campylobacterota</taxon>
        <taxon>Desulfurellia</taxon>
        <taxon>Desulfurellales</taxon>
        <taxon>Desulfurellaceae</taxon>
        <taxon>Desulfurella</taxon>
    </lineage>
</organism>
<dbReference type="PANTHER" id="PTHR42983">
    <property type="entry name" value="DINITROGENASE IRON-MOLYBDENUM COFACTOR PROTEIN-RELATED"/>
    <property type="match status" value="1"/>
</dbReference>
<accession>A0A1X4XYQ0</accession>
<feature type="domain" description="Dinitrogenase iron-molybdenum cofactor biosynthesis" evidence="1">
    <location>
        <begin position="13"/>
        <end position="101"/>
    </location>
</feature>
<comment type="caution">
    <text evidence="2">The sequence shown here is derived from an EMBL/GenBank/DDBJ whole genome shotgun (WGS) entry which is preliminary data.</text>
</comment>
<dbReference type="InterPro" id="IPR003731">
    <property type="entry name" value="Di-Nase_FeMo-co_biosynth"/>
</dbReference>
<evidence type="ECO:0000259" key="1">
    <source>
        <dbReference type="Pfam" id="PF02579"/>
    </source>
</evidence>
<gene>
    <name evidence="2" type="ORF">DESAMIL20_544</name>
</gene>
<dbReference type="AlphaFoldDB" id="A0A1X4XYQ0"/>
<dbReference type="Gene3D" id="3.30.420.130">
    <property type="entry name" value="Dinitrogenase iron-molybdenum cofactor biosynthesis domain"/>
    <property type="match status" value="1"/>
</dbReference>